<accession>A0A381YLJ1</accession>
<gene>
    <name evidence="1" type="ORF">METZ01_LOCUS130704</name>
</gene>
<name>A0A381YLJ1_9ZZZZ</name>
<evidence type="ECO:0000313" key="1">
    <source>
        <dbReference type="EMBL" id="SVA77850.1"/>
    </source>
</evidence>
<reference evidence="1" key="1">
    <citation type="submission" date="2018-05" db="EMBL/GenBank/DDBJ databases">
        <authorList>
            <person name="Lanie J.A."/>
            <person name="Ng W.-L."/>
            <person name="Kazmierczak K.M."/>
            <person name="Andrzejewski T.M."/>
            <person name="Davidsen T.M."/>
            <person name="Wayne K.J."/>
            <person name="Tettelin H."/>
            <person name="Glass J.I."/>
            <person name="Rusch D."/>
            <person name="Podicherti R."/>
            <person name="Tsui H.-C.T."/>
            <person name="Winkler M.E."/>
        </authorList>
    </citation>
    <scope>NUCLEOTIDE SEQUENCE</scope>
</reference>
<sequence length="90" mass="10317">MTYQPSSINICVFIDIKRRAIENPFLFLAENQVLEIPATIGMTIINQFYLWVMNLMHTDLQRYIHGTSDALDDGIPALEAKIIIRCFGTK</sequence>
<protein>
    <submittedName>
        <fullName evidence="1">Uncharacterized protein</fullName>
    </submittedName>
</protein>
<proteinExistence type="predicted"/>
<dbReference type="AlphaFoldDB" id="A0A381YLJ1"/>
<dbReference type="EMBL" id="UINC01018517">
    <property type="protein sequence ID" value="SVA77850.1"/>
    <property type="molecule type" value="Genomic_DNA"/>
</dbReference>
<organism evidence="1">
    <name type="scientific">marine metagenome</name>
    <dbReference type="NCBI Taxonomy" id="408172"/>
    <lineage>
        <taxon>unclassified sequences</taxon>
        <taxon>metagenomes</taxon>
        <taxon>ecological metagenomes</taxon>
    </lineage>
</organism>